<evidence type="ECO:0000256" key="1">
    <source>
        <dbReference type="SAM" id="MobiDB-lite"/>
    </source>
</evidence>
<evidence type="ECO:0000256" key="2">
    <source>
        <dbReference type="SAM" id="Phobius"/>
    </source>
</evidence>
<dbReference type="EMBL" id="JAATEO010000022">
    <property type="protein sequence ID" value="NJP34207.1"/>
    <property type="molecule type" value="Genomic_DNA"/>
</dbReference>
<dbReference type="Proteomes" id="UP000783871">
    <property type="component" value="Unassembled WGS sequence"/>
</dbReference>
<sequence length="286" mass="29636">MENDTPGTGEPAPQERLRDRSMLMGNLLTVAAGLISVVQALRADSWWPLWVAAGGLTLAGVLAYRLRQRRWRAAAVSLAALLLLGGGGVLLAVTRPEDRQSGTPAAVGATGVAPPSDAPATGAVPSSGAPTSGAPVPGGPTSAGTAPTNPAVDVSGTPAATAAGTVFSDVVQLDKKTGVDLDGGRAVRRYAQDATVDLYLDWGYILYSSARHSAMYDDSYQGPEEGADARCRTYREAERDTFPHKYIGGGNQQYCFTTSEGHPGWVQAVNTVGDGGLILKVTVWAG</sequence>
<keyword evidence="4" id="KW-1185">Reference proteome</keyword>
<feature type="transmembrane region" description="Helical" evidence="2">
    <location>
        <begin position="47"/>
        <end position="66"/>
    </location>
</feature>
<keyword evidence="2" id="KW-0472">Membrane</keyword>
<proteinExistence type="predicted"/>
<keyword evidence="2" id="KW-1133">Transmembrane helix</keyword>
<accession>A0ABX0ZAH0</accession>
<gene>
    <name evidence="3" type="ORF">HCJ94_20015</name>
</gene>
<protein>
    <submittedName>
        <fullName evidence="3">Uncharacterized protein</fullName>
    </submittedName>
</protein>
<keyword evidence="2" id="KW-0812">Transmembrane</keyword>
<feature type="region of interest" description="Disordered" evidence="1">
    <location>
        <begin position="99"/>
        <end position="157"/>
    </location>
</feature>
<evidence type="ECO:0000313" key="4">
    <source>
        <dbReference type="Proteomes" id="UP000783871"/>
    </source>
</evidence>
<comment type="caution">
    <text evidence="3">The sequence shown here is derived from an EMBL/GenBank/DDBJ whole genome shotgun (WGS) entry which is preliminary data.</text>
</comment>
<dbReference type="RefSeq" id="WP_168002562.1">
    <property type="nucleotide sequence ID" value="NZ_JAATEO010000022.1"/>
</dbReference>
<evidence type="ECO:0000313" key="3">
    <source>
        <dbReference type="EMBL" id="NJP34207.1"/>
    </source>
</evidence>
<feature type="transmembrane region" description="Helical" evidence="2">
    <location>
        <begin position="73"/>
        <end position="93"/>
    </location>
</feature>
<name>A0ABX0ZAH0_9ACTN</name>
<feature type="transmembrane region" description="Helical" evidence="2">
    <location>
        <begin position="23"/>
        <end position="41"/>
    </location>
</feature>
<organism evidence="3 4">
    <name type="scientific">Micromonospora thermarum</name>
    <dbReference type="NCBI Taxonomy" id="2720024"/>
    <lineage>
        <taxon>Bacteria</taxon>
        <taxon>Bacillati</taxon>
        <taxon>Actinomycetota</taxon>
        <taxon>Actinomycetes</taxon>
        <taxon>Micromonosporales</taxon>
        <taxon>Micromonosporaceae</taxon>
        <taxon>Micromonospora</taxon>
    </lineage>
</organism>
<reference evidence="3 4" key="1">
    <citation type="submission" date="2020-03" db="EMBL/GenBank/DDBJ databases">
        <title>WGS of actinomycetes isolated from Thailand.</title>
        <authorList>
            <person name="Thawai C."/>
        </authorList>
    </citation>
    <scope>NUCLEOTIDE SEQUENCE [LARGE SCALE GENOMIC DNA]</scope>
    <source>
        <strain evidence="3 4">HSS6-12</strain>
    </source>
</reference>
<feature type="compositionally biased region" description="Low complexity" evidence="1">
    <location>
        <begin position="102"/>
        <end position="115"/>
    </location>
</feature>